<organism evidence="1 2">
    <name type="scientific">Melipona bicolor</name>
    <dbReference type="NCBI Taxonomy" id="60889"/>
    <lineage>
        <taxon>Eukaryota</taxon>
        <taxon>Metazoa</taxon>
        <taxon>Ecdysozoa</taxon>
        <taxon>Arthropoda</taxon>
        <taxon>Hexapoda</taxon>
        <taxon>Insecta</taxon>
        <taxon>Pterygota</taxon>
        <taxon>Neoptera</taxon>
        <taxon>Endopterygota</taxon>
        <taxon>Hymenoptera</taxon>
        <taxon>Apocrita</taxon>
        <taxon>Aculeata</taxon>
        <taxon>Apoidea</taxon>
        <taxon>Anthophila</taxon>
        <taxon>Apidae</taxon>
        <taxon>Melipona</taxon>
    </lineage>
</organism>
<sequence>MDQQASEGFEARLLRLNALSRQSLYRGHCLEDSKVSTDKQAREGMTHRGECTRHNGMQISDRWNNKSITRHVDDKPTW</sequence>
<protein>
    <submittedName>
        <fullName evidence="1">Uncharacterized protein</fullName>
    </submittedName>
</protein>
<dbReference type="EMBL" id="JAHYIQ010000028">
    <property type="protein sequence ID" value="KAK1121049.1"/>
    <property type="molecule type" value="Genomic_DNA"/>
</dbReference>
<keyword evidence="2" id="KW-1185">Reference proteome</keyword>
<comment type="caution">
    <text evidence="1">The sequence shown here is derived from an EMBL/GenBank/DDBJ whole genome shotgun (WGS) entry which is preliminary data.</text>
</comment>
<name>A0AA40KHZ6_9HYME</name>
<dbReference type="Proteomes" id="UP001177670">
    <property type="component" value="Unassembled WGS sequence"/>
</dbReference>
<evidence type="ECO:0000313" key="1">
    <source>
        <dbReference type="EMBL" id="KAK1121049.1"/>
    </source>
</evidence>
<accession>A0AA40KHZ6</accession>
<dbReference type="AlphaFoldDB" id="A0AA40KHZ6"/>
<reference evidence="1" key="1">
    <citation type="submission" date="2021-10" db="EMBL/GenBank/DDBJ databases">
        <title>Melipona bicolor Genome sequencing and assembly.</title>
        <authorList>
            <person name="Araujo N.S."/>
            <person name="Arias M.C."/>
        </authorList>
    </citation>
    <scope>NUCLEOTIDE SEQUENCE</scope>
    <source>
        <strain evidence="1">USP_2M_L1-L4_2017</strain>
        <tissue evidence="1">Whole body</tissue>
    </source>
</reference>
<gene>
    <name evidence="1" type="ORF">K0M31_010830</name>
</gene>
<proteinExistence type="predicted"/>
<evidence type="ECO:0000313" key="2">
    <source>
        <dbReference type="Proteomes" id="UP001177670"/>
    </source>
</evidence>